<keyword evidence="1" id="KW-0472">Membrane</keyword>
<evidence type="ECO:0000313" key="3">
    <source>
        <dbReference type="Proteomes" id="UP000310636"/>
    </source>
</evidence>
<name>A0A4V3WFL2_9BACL</name>
<gene>
    <name evidence="2" type="ORF">E6C55_09655</name>
</gene>
<dbReference type="PANTHER" id="PTHR37826">
    <property type="entry name" value="FLOTILLIN BAND_7_5 DOMAIN PROTEIN"/>
    <property type="match status" value="1"/>
</dbReference>
<reference evidence="2 3" key="1">
    <citation type="submission" date="2019-04" db="EMBL/GenBank/DDBJ databases">
        <title>Cohnella sp. nov. isolated from preserved vegetables.</title>
        <authorList>
            <person name="Lin S.-Y."/>
            <person name="Hung M.-H."/>
            <person name="Young C.-C."/>
        </authorList>
    </citation>
    <scope>NUCLEOTIDE SEQUENCE [LARGE SCALE GENOMIC DNA]</scope>
    <source>
        <strain evidence="2 3">CC-MHH1044</strain>
    </source>
</reference>
<feature type="transmembrane region" description="Helical" evidence="1">
    <location>
        <begin position="350"/>
        <end position="369"/>
    </location>
</feature>
<dbReference type="Gene3D" id="2.20.28.30">
    <property type="entry name" value="RNA polymerase ii, chain L"/>
    <property type="match status" value="1"/>
</dbReference>
<dbReference type="RefSeq" id="WP_136369581.1">
    <property type="nucleotide sequence ID" value="NZ_SSOB01000010.1"/>
</dbReference>
<dbReference type="OrthoDB" id="3182597at2"/>
<comment type="caution">
    <text evidence="2">The sequence shown here is derived from an EMBL/GenBank/DDBJ whole genome shotgun (WGS) entry which is preliminary data.</text>
</comment>
<organism evidence="2 3">
    <name type="scientific">Cohnella fermenti</name>
    <dbReference type="NCBI Taxonomy" id="2565925"/>
    <lineage>
        <taxon>Bacteria</taxon>
        <taxon>Bacillati</taxon>
        <taxon>Bacillota</taxon>
        <taxon>Bacilli</taxon>
        <taxon>Bacillales</taxon>
        <taxon>Paenibacillaceae</taxon>
        <taxon>Cohnella</taxon>
    </lineage>
</organism>
<protein>
    <recommendedName>
        <fullName evidence="4">TFIIB-type zinc ribbon-containing protein</fullName>
    </recommendedName>
</protein>
<accession>A0A4V3WFL2</accession>
<dbReference type="AlphaFoldDB" id="A0A4V3WFL2"/>
<proteinExistence type="predicted"/>
<dbReference type="EMBL" id="SSOB01000010">
    <property type="protein sequence ID" value="THF80742.1"/>
    <property type="molecule type" value="Genomic_DNA"/>
</dbReference>
<evidence type="ECO:0008006" key="4">
    <source>
        <dbReference type="Google" id="ProtNLM"/>
    </source>
</evidence>
<evidence type="ECO:0000256" key="1">
    <source>
        <dbReference type="SAM" id="Phobius"/>
    </source>
</evidence>
<evidence type="ECO:0000313" key="2">
    <source>
        <dbReference type="EMBL" id="THF80742.1"/>
    </source>
</evidence>
<dbReference type="PANTHER" id="PTHR37826:SF3">
    <property type="entry name" value="J DOMAIN-CONTAINING PROTEIN"/>
    <property type="match status" value="1"/>
</dbReference>
<keyword evidence="1" id="KW-0812">Transmembrane</keyword>
<dbReference type="Proteomes" id="UP000310636">
    <property type="component" value="Unassembled WGS sequence"/>
</dbReference>
<keyword evidence="3" id="KW-1185">Reference proteome</keyword>
<sequence length="372" mass="42726">MTMEATPPSSPEPITFPCKSCGGPMHFDSEAQAMKCQYCGREEAIVSSDERPVEYDLELDAEADPKRKDWGIKQQAVKCENCGGVSLIPLLQTATLCAFCGSPKVLLQEDAADAIRPETMIPFQVSKSEAVNAFRAWKKKRWFVPNAFKKGQIDSALTGIYIPYWTFDSDTYSNYSAERGDYHYRNETRTRVVNGRRETYTERVRYTVWRHVSGDYGRSFDDVLIPASGQYDGELLQKLGNFRLEKLTGYLPEYLSGYVAEKYSVNRSEGWQRARNRMSSTLHNEIRQRIGGDEIRGLRVGTNYFNRTYKHILLPVWNANYKYRNKPYRYMVNGQTGLVSGLVPRSAVKITFFVLFCLAVAIPIIWWFMQNE</sequence>
<keyword evidence="1" id="KW-1133">Transmembrane helix</keyword>